<dbReference type="OrthoDB" id="9808002at2"/>
<keyword evidence="4" id="KW-0663">Pyridoxal phosphate</keyword>
<dbReference type="InterPro" id="IPR015424">
    <property type="entry name" value="PyrdxlP-dep_Trfase"/>
</dbReference>
<sequence>MSDIIYFDNSATTSVYPEVLSAMNEVYLNCYGNPSSLHKLGNEADKLLQKSRETVAKTLNVDEGCIYFTSGGTESNNWAIKGVARANRKKGNRIITTRIEHPSVLECFKYLENEGFSPVYLNVDSNGLVNMDEVRNKVDDKTILFSFILVNNETGVIQNAEEIIREVRLKNPKTIIHIDAVQAYGKIPINLSRLDADLMSVSSHKIHGPKGCGALYIKKNTHIIPILHGGGQENKYRSGTENLPAIYGFAKAAEIIHEKMTDNRNRIREIRNAILHGLREEFEENFYVNSPENGYEGILNIAFPRVKAQVLMHHLETKNIIVSVGSACSSRKNIQSHVLTAMNLPKERVEGAIRLSFSGMNTVDEALCFVHAVKEIIPVIRY</sequence>
<evidence type="ECO:0000256" key="2">
    <source>
        <dbReference type="ARBA" id="ARBA00006490"/>
    </source>
</evidence>
<dbReference type="InterPro" id="IPR016454">
    <property type="entry name" value="Cysteine_dSase"/>
</dbReference>
<name>A0A1B1YD34_THEST</name>
<organism evidence="8 9">
    <name type="scientific">Thermoclostridium stercorarium subsp. thermolacticum DSM 2910</name>
    <dbReference type="NCBI Taxonomy" id="1121336"/>
    <lineage>
        <taxon>Bacteria</taxon>
        <taxon>Bacillati</taxon>
        <taxon>Bacillota</taxon>
        <taxon>Clostridia</taxon>
        <taxon>Eubacteriales</taxon>
        <taxon>Oscillospiraceae</taxon>
        <taxon>Thermoclostridium</taxon>
    </lineage>
</organism>
<comment type="similarity">
    <text evidence="2">Belongs to the class-V pyridoxal-phosphate-dependent aminotransferase family. NifS/IscS subfamily.</text>
</comment>
<proteinExistence type="inferred from homology"/>
<dbReference type="InterPro" id="IPR015422">
    <property type="entry name" value="PyrdxlP-dep_Trfase_small"/>
</dbReference>
<dbReference type="EMBL" id="CP014672">
    <property type="protein sequence ID" value="ANW98676.1"/>
    <property type="molecule type" value="Genomic_DNA"/>
</dbReference>
<dbReference type="Gene3D" id="3.40.640.10">
    <property type="entry name" value="Type I PLP-dependent aspartate aminotransferase-like (Major domain)"/>
    <property type="match status" value="1"/>
</dbReference>
<dbReference type="Proteomes" id="UP000092971">
    <property type="component" value="Chromosome"/>
</dbReference>
<reference evidence="8 9" key="1">
    <citation type="submission" date="2016-02" db="EMBL/GenBank/DDBJ databases">
        <title>Comparison of Clostridium stercorarium subspecies using comparative genomics and transcriptomics.</title>
        <authorList>
            <person name="Schellenberg J."/>
            <person name="Thallinger G."/>
            <person name="Levin D.B."/>
            <person name="Zhang X."/>
            <person name="Alvare G."/>
            <person name="Fristensky B."/>
            <person name="Sparling R."/>
        </authorList>
    </citation>
    <scope>NUCLEOTIDE SEQUENCE [LARGE SCALE GENOMIC DNA]</scope>
    <source>
        <strain evidence="8 9">DSM 2910</strain>
    </source>
</reference>
<evidence type="ECO:0000256" key="5">
    <source>
        <dbReference type="ARBA" id="ARBA00023004"/>
    </source>
</evidence>
<evidence type="ECO:0000313" key="8">
    <source>
        <dbReference type="EMBL" id="ANW98676.1"/>
    </source>
</evidence>
<evidence type="ECO:0000256" key="4">
    <source>
        <dbReference type="ARBA" id="ARBA00022898"/>
    </source>
</evidence>
<dbReference type="PANTHER" id="PTHR11601:SF50">
    <property type="entry name" value="CYSTEINE DESULFURASE ISCS 2-RELATED"/>
    <property type="match status" value="1"/>
</dbReference>
<dbReference type="InterPro" id="IPR015421">
    <property type="entry name" value="PyrdxlP-dep_Trfase_major"/>
</dbReference>
<dbReference type="GO" id="GO:0031071">
    <property type="term" value="F:cysteine desulfurase activity"/>
    <property type="evidence" value="ECO:0007669"/>
    <property type="project" value="UniProtKB-ARBA"/>
</dbReference>
<dbReference type="Pfam" id="PF00266">
    <property type="entry name" value="Aminotran_5"/>
    <property type="match status" value="1"/>
</dbReference>
<dbReference type="FunFam" id="3.40.640.10:FF:000084">
    <property type="entry name" value="IscS-like cysteine desulfurase"/>
    <property type="match status" value="1"/>
</dbReference>
<comment type="cofactor">
    <cofactor evidence="1">
        <name>pyridoxal 5'-phosphate</name>
        <dbReference type="ChEBI" id="CHEBI:597326"/>
    </cofactor>
</comment>
<dbReference type="PIRSF" id="PIRSF005572">
    <property type="entry name" value="NifS"/>
    <property type="match status" value="1"/>
</dbReference>
<dbReference type="InterPro" id="IPR000192">
    <property type="entry name" value="Aminotrans_V_dom"/>
</dbReference>
<evidence type="ECO:0000256" key="1">
    <source>
        <dbReference type="ARBA" id="ARBA00001933"/>
    </source>
</evidence>
<dbReference type="GO" id="GO:0046872">
    <property type="term" value="F:metal ion binding"/>
    <property type="evidence" value="ECO:0007669"/>
    <property type="project" value="UniProtKB-KW"/>
</dbReference>
<dbReference type="Gene3D" id="1.10.260.50">
    <property type="match status" value="1"/>
</dbReference>
<keyword evidence="5" id="KW-0408">Iron</keyword>
<dbReference type="RefSeq" id="WP_015359016.1">
    <property type="nucleotide sequence ID" value="NZ_CP014672.1"/>
</dbReference>
<keyword evidence="3" id="KW-0479">Metal-binding</keyword>
<evidence type="ECO:0000256" key="3">
    <source>
        <dbReference type="ARBA" id="ARBA00022723"/>
    </source>
</evidence>
<protein>
    <submittedName>
        <fullName evidence="8">Cysteine desulfurase</fullName>
    </submittedName>
</protein>
<dbReference type="SUPFAM" id="SSF53383">
    <property type="entry name" value="PLP-dependent transferases"/>
    <property type="match status" value="1"/>
</dbReference>
<keyword evidence="6" id="KW-0411">Iron-sulfur</keyword>
<dbReference type="Gene3D" id="3.90.1150.10">
    <property type="entry name" value="Aspartate Aminotransferase, domain 1"/>
    <property type="match status" value="1"/>
</dbReference>
<evidence type="ECO:0000259" key="7">
    <source>
        <dbReference type="Pfam" id="PF00266"/>
    </source>
</evidence>
<gene>
    <name evidence="8" type="ORF">CSTERTH_06350</name>
</gene>
<evidence type="ECO:0000256" key="6">
    <source>
        <dbReference type="ARBA" id="ARBA00023014"/>
    </source>
</evidence>
<dbReference type="AlphaFoldDB" id="A0A1B1YD34"/>
<evidence type="ECO:0000313" key="9">
    <source>
        <dbReference type="Proteomes" id="UP000092971"/>
    </source>
</evidence>
<feature type="domain" description="Aminotransferase class V" evidence="7">
    <location>
        <begin position="5"/>
        <end position="365"/>
    </location>
</feature>
<accession>A0A1B1YD34</accession>
<dbReference type="PANTHER" id="PTHR11601">
    <property type="entry name" value="CYSTEINE DESULFURYLASE FAMILY MEMBER"/>
    <property type="match status" value="1"/>
</dbReference>
<dbReference type="GO" id="GO:0051536">
    <property type="term" value="F:iron-sulfur cluster binding"/>
    <property type="evidence" value="ECO:0007669"/>
    <property type="project" value="UniProtKB-KW"/>
</dbReference>